<dbReference type="PANTHER" id="PTHR33086">
    <property type="entry name" value="OS05G0468200 PROTEIN-RELATED"/>
    <property type="match status" value="1"/>
</dbReference>
<dbReference type="Proteomes" id="UP000324897">
    <property type="component" value="Unassembled WGS sequence"/>
</dbReference>
<dbReference type="InterPro" id="IPR011676">
    <property type="entry name" value="DUF1618"/>
</dbReference>
<sequence length="524" mass="58676">MPIFDPMIGTLPLREVLLDRYVRFIDEVAEEIQKRGLPPLSDIMDRIMESDFTDEEMQSRMSTEFLFYQKEIQQPAAEDVRSRNASDRGRWRKARVSGSFLCEFLTGLNVDEPLASDSFGVHSICLRVSWLPDFTMRSYPTSAFLSSCHYNFAVLYVGPYRPGSGSPGAYLVLNAYDKMITVVPKLPHGAVTTSSHYSIGTGVCIRRANHHGRFVLAELLLREEGGLASNIADLFLWWSTGSASCSEQWVHHQVQLPLPSETEEHTSRPTFTFRSDVVLAVGRYGLCWVDLLQGVLICDDVSNRRRPPYHGSNKQHRQFCFVTLPEGCSVKPSRGVRGLPDEYRSACCVDCDGEGILRFVSMDGSGEGPTSAVTLTLWSMCVTRDKQWVKGPSVTLGELLADQVNEEFLRLQPFRPIISMTQENVIHLFFARPDSADSTLEYMDIPARHWMARLELNLEDGKVINSFSAEGGHGVTPPPCPYISNFLGYYGRKKLVFSVSSSVLVKLEHLVCDAGSILIYSSLG</sequence>
<proteinExistence type="predicted"/>
<organism evidence="2 3">
    <name type="scientific">Eragrostis curvula</name>
    <name type="common">weeping love grass</name>
    <dbReference type="NCBI Taxonomy" id="38414"/>
    <lineage>
        <taxon>Eukaryota</taxon>
        <taxon>Viridiplantae</taxon>
        <taxon>Streptophyta</taxon>
        <taxon>Embryophyta</taxon>
        <taxon>Tracheophyta</taxon>
        <taxon>Spermatophyta</taxon>
        <taxon>Magnoliopsida</taxon>
        <taxon>Liliopsida</taxon>
        <taxon>Poales</taxon>
        <taxon>Poaceae</taxon>
        <taxon>PACMAD clade</taxon>
        <taxon>Chloridoideae</taxon>
        <taxon>Eragrostideae</taxon>
        <taxon>Eragrostidinae</taxon>
        <taxon>Eragrostis</taxon>
    </lineage>
</organism>
<reference evidence="2 3" key="1">
    <citation type="journal article" date="2019" name="Sci. Rep.">
        <title>A high-quality genome of Eragrostis curvula grass provides insights into Poaceae evolution and supports new strategies to enhance forage quality.</title>
        <authorList>
            <person name="Carballo J."/>
            <person name="Santos B.A.C.M."/>
            <person name="Zappacosta D."/>
            <person name="Garbus I."/>
            <person name="Selva J.P."/>
            <person name="Gallo C.A."/>
            <person name="Diaz A."/>
            <person name="Albertini E."/>
            <person name="Caccamo M."/>
            <person name="Echenique V."/>
        </authorList>
    </citation>
    <scope>NUCLEOTIDE SEQUENCE [LARGE SCALE GENOMIC DNA]</scope>
    <source>
        <strain evidence="3">cv. Victoria</strain>
        <tissue evidence="2">Leaf</tissue>
    </source>
</reference>
<protein>
    <recommendedName>
        <fullName evidence="1">DUF1618 domain-containing protein</fullName>
    </recommendedName>
</protein>
<feature type="domain" description="DUF1618" evidence="1">
    <location>
        <begin position="288"/>
        <end position="427"/>
    </location>
</feature>
<evidence type="ECO:0000259" key="1">
    <source>
        <dbReference type="Pfam" id="PF07762"/>
    </source>
</evidence>
<dbReference type="OrthoDB" id="686315at2759"/>
<keyword evidence="3" id="KW-1185">Reference proteome</keyword>
<comment type="caution">
    <text evidence="2">The sequence shown here is derived from an EMBL/GenBank/DDBJ whole genome shotgun (WGS) entry which is preliminary data.</text>
</comment>
<name>A0A5J9T0E9_9POAL</name>
<dbReference type="EMBL" id="RWGY01000051">
    <property type="protein sequence ID" value="TVU04707.1"/>
    <property type="molecule type" value="Genomic_DNA"/>
</dbReference>
<dbReference type="AlphaFoldDB" id="A0A5J9T0E9"/>
<evidence type="ECO:0000313" key="3">
    <source>
        <dbReference type="Proteomes" id="UP000324897"/>
    </source>
</evidence>
<accession>A0A5J9T0E9</accession>
<dbReference type="Pfam" id="PF07762">
    <property type="entry name" value="DUF1618"/>
    <property type="match status" value="1"/>
</dbReference>
<evidence type="ECO:0000313" key="2">
    <source>
        <dbReference type="EMBL" id="TVU04707.1"/>
    </source>
</evidence>
<gene>
    <name evidence="2" type="ORF">EJB05_47838</name>
</gene>
<dbReference type="PANTHER" id="PTHR33086:SF52">
    <property type="entry name" value="OS09G0128900 PROTEIN"/>
    <property type="match status" value="1"/>
</dbReference>
<dbReference type="Gramene" id="TVU04707">
    <property type="protein sequence ID" value="TVU04707"/>
    <property type="gene ID" value="EJB05_47838"/>
</dbReference>